<keyword evidence="3" id="KW-1185">Reference proteome</keyword>
<dbReference type="InterPro" id="IPR013693">
    <property type="entry name" value="SpoIID/LytB_N"/>
</dbReference>
<dbReference type="InterPro" id="IPR013486">
    <property type="entry name" value="SpoIID/LytB"/>
</dbReference>
<dbReference type="RefSeq" id="WP_134117069.1">
    <property type="nucleotide sequence ID" value="NZ_SOEG01000016.1"/>
</dbReference>
<dbReference type="GO" id="GO:0030435">
    <property type="term" value="P:sporulation resulting in formation of a cellular spore"/>
    <property type="evidence" value="ECO:0007669"/>
    <property type="project" value="InterPro"/>
</dbReference>
<dbReference type="NCBIfam" id="TIGR02669">
    <property type="entry name" value="SpoIID_LytB"/>
    <property type="match status" value="1"/>
</dbReference>
<sequence length="404" mass="46007">MKLKIIVVTLIILTLLTPVSEAQSRRVKVGLLDNVDDVLIKADNGIRVVLDNGLELSLNLDKSYNFISQNDLVLFGQNVFQEDRYIVYPLKSEDLLSVNGRKYRGFLEILNTDQGLTVINNIKFDHYLASVVGSEINANWPLESLKAQTVVARTYALRNIASHLSKGYNLSATVRSQAYKGVAFEHPRTLKAVRETKNEVATYQGELIASVYHSSAGGQTAQGSTIWGSETPYLQSVSSPDDLSPHYSWKSEYSKREIEKILVTKNILIKDLQEITLENIGPSGRPSLVRIHDINNKYYDIDSSRFRFWLGLRSTRFTIVKNNSLRLSRNKSRFSFDIERLGVDNKLKLKDQNDSYLFSGYGWGHGVGMSQWGAYKMSKEGYSYQEILKHYYYGIRITKMELEE</sequence>
<gene>
    <name evidence="2" type="ORF">C7959_11611</name>
</gene>
<organism evidence="2 3">
    <name type="scientific">Orenia marismortui</name>
    <dbReference type="NCBI Taxonomy" id="46469"/>
    <lineage>
        <taxon>Bacteria</taxon>
        <taxon>Bacillati</taxon>
        <taxon>Bacillota</taxon>
        <taxon>Clostridia</taxon>
        <taxon>Halanaerobiales</taxon>
        <taxon>Halobacteroidaceae</taxon>
        <taxon>Orenia</taxon>
    </lineage>
</organism>
<evidence type="ECO:0000313" key="3">
    <source>
        <dbReference type="Proteomes" id="UP000295832"/>
    </source>
</evidence>
<accession>A0A4R8H7N9</accession>
<dbReference type="GO" id="GO:0030288">
    <property type="term" value="C:outer membrane-bounded periplasmic space"/>
    <property type="evidence" value="ECO:0007669"/>
    <property type="project" value="TreeGrafter"/>
</dbReference>
<comment type="caution">
    <text evidence="2">The sequence shown here is derived from an EMBL/GenBank/DDBJ whole genome shotgun (WGS) entry which is preliminary data.</text>
</comment>
<dbReference type="Proteomes" id="UP000295832">
    <property type="component" value="Unassembled WGS sequence"/>
</dbReference>
<dbReference type="PANTHER" id="PTHR30032">
    <property type="entry name" value="N-ACETYLMURAMOYL-L-ALANINE AMIDASE-RELATED"/>
    <property type="match status" value="1"/>
</dbReference>
<dbReference type="Pfam" id="PF08486">
    <property type="entry name" value="SpoIID"/>
    <property type="match status" value="1"/>
</dbReference>
<evidence type="ECO:0000313" key="2">
    <source>
        <dbReference type="EMBL" id="TDX51036.1"/>
    </source>
</evidence>
<proteinExistence type="predicted"/>
<dbReference type="PANTHER" id="PTHR30032:SF4">
    <property type="entry name" value="AMIDASE ENHANCER"/>
    <property type="match status" value="1"/>
</dbReference>
<name>A0A4R8H7N9_9FIRM</name>
<dbReference type="InterPro" id="IPR051922">
    <property type="entry name" value="Bact_Sporulation_Assoc"/>
</dbReference>
<dbReference type="EMBL" id="SOEG01000016">
    <property type="protein sequence ID" value="TDX51036.1"/>
    <property type="molecule type" value="Genomic_DNA"/>
</dbReference>
<evidence type="ECO:0000259" key="1">
    <source>
        <dbReference type="Pfam" id="PF08486"/>
    </source>
</evidence>
<feature type="domain" description="Sporulation stage II protein D amidase enhancer LytB N-terminal" evidence="1">
    <location>
        <begin position="113"/>
        <end position="203"/>
    </location>
</feature>
<dbReference type="AlphaFoldDB" id="A0A4R8H7N9"/>
<protein>
    <submittedName>
        <fullName evidence="2">Stage II sporulation protein D</fullName>
    </submittedName>
</protein>
<dbReference type="STRING" id="926561.GCA_000379025_00553"/>
<reference evidence="2 3" key="1">
    <citation type="submission" date="2019-03" db="EMBL/GenBank/DDBJ databases">
        <title>Subsurface microbial communities from deep shales in Ohio and West Virginia, USA.</title>
        <authorList>
            <person name="Wrighton K."/>
        </authorList>
    </citation>
    <scope>NUCLEOTIDE SEQUENCE [LARGE SCALE GENOMIC DNA]</scope>
    <source>
        <strain evidence="2 3">MSL 6dP</strain>
    </source>
</reference>